<feature type="transmembrane region" description="Helical" evidence="1">
    <location>
        <begin position="153"/>
        <end position="171"/>
    </location>
</feature>
<evidence type="ECO:0000313" key="3">
    <source>
        <dbReference type="Proteomes" id="UP000298112"/>
    </source>
</evidence>
<dbReference type="RefSeq" id="WP_135656935.1">
    <property type="nucleotide sequence ID" value="NZ_RQHF01000008.1"/>
</dbReference>
<comment type="caution">
    <text evidence="2">The sequence shown here is derived from an EMBL/GenBank/DDBJ whole genome shotgun (WGS) entry which is preliminary data.</text>
</comment>
<dbReference type="Proteomes" id="UP000298112">
    <property type="component" value="Unassembled WGS sequence"/>
</dbReference>
<proteinExistence type="predicted"/>
<sequence>MTILSIFFSTFVSEDLTCIAAGLLAKEGKLSLALAIFSTGLGIFVGDCLLYLGGYLVRRGIVNWNFLLNLQKKWESTKVLTNWKLHYKKSIFLSRFFPGTRLPLYFSSGFFALPFFSFFYISLFAVTVWTIIFVSLVYLYGNLVSLYGSPENSILLSLGVGLSFYLLYRILRGTIDPSEREKSILLLKKLNRLEFWPASFFYLPLVPYLFYLALRYRGLRYITVVNPGILASGIAGESKSEILNLIPGDRVASYQFLSKDEKDPESRIQNWMVQKNLEFPIIAKPDKGERGFLIKKLHSLEETSTLLKSYPMDWLFQEYLEGPYEVGVFYYRDPREKQGKIFSITDKIFPEVTGDGICDLKTLITNHPRFRFQKEAHIKHNKYQLDKVLQKGETIAIGSIGNHIQGCMFQDGNHWRTIEMETKLISIGDSIPGFYFGRFDIRFSDPEKFQLGLGFKIIELNGATSESTNLYDPKFSIFESYSILFRQWKILFQIGYENYKIGVPLYPYKKLYHLVQNHRKYKANFSDQSQSQYSFI</sequence>
<dbReference type="InterPro" id="IPR032818">
    <property type="entry name" value="DedA-like"/>
</dbReference>
<keyword evidence="1" id="KW-0812">Transmembrane</keyword>
<dbReference type="EMBL" id="RQHF01000008">
    <property type="protein sequence ID" value="TGM60785.1"/>
    <property type="molecule type" value="Genomic_DNA"/>
</dbReference>
<keyword evidence="3" id="KW-1185">Reference proteome</keyword>
<dbReference type="PANTHER" id="PTHR30353:SF15">
    <property type="entry name" value="INNER MEMBRANE PROTEIN YABI"/>
    <property type="match status" value="1"/>
</dbReference>
<feature type="transmembrane region" description="Helical" evidence="1">
    <location>
        <begin position="30"/>
        <end position="52"/>
    </location>
</feature>
<keyword evidence="1" id="KW-1133">Transmembrane helix</keyword>
<protein>
    <submittedName>
        <fullName evidence="2">SNARE-like domain protein</fullName>
    </submittedName>
</protein>
<dbReference type="PANTHER" id="PTHR30353">
    <property type="entry name" value="INNER MEMBRANE PROTEIN DEDA-RELATED"/>
    <property type="match status" value="1"/>
</dbReference>
<feature type="transmembrane region" description="Helical" evidence="1">
    <location>
        <begin position="92"/>
        <end position="113"/>
    </location>
</feature>
<name>A0ABY2NT37_9LEPT</name>
<evidence type="ECO:0000313" key="2">
    <source>
        <dbReference type="EMBL" id="TGM60785.1"/>
    </source>
</evidence>
<evidence type="ECO:0000256" key="1">
    <source>
        <dbReference type="SAM" id="Phobius"/>
    </source>
</evidence>
<dbReference type="SUPFAM" id="SSF56059">
    <property type="entry name" value="Glutathione synthetase ATP-binding domain-like"/>
    <property type="match status" value="1"/>
</dbReference>
<accession>A0ABY2NT37</accession>
<feature type="transmembrane region" description="Helical" evidence="1">
    <location>
        <begin position="195"/>
        <end position="214"/>
    </location>
</feature>
<feature type="transmembrane region" description="Helical" evidence="1">
    <location>
        <begin position="119"/>
        <end position="141"/>
    </location>
</feature>
<keyword evidence="1" id="KW-0472">Membrane</keyword>
<reference evidence="3" key="1">
    <citation type="journal article" date="2019" name="PLoS Negl. Trop. Dis.">
        <title>Revisiting the worldwide diversity of Leptospira species in the environment.</title>
        <authorList>
            <person name="Vincent A.T."/>
            <person name="Schiettekatte O."/>
            <person name="Bourhy P."/>
            <person name="Veyrier F.J."/>
            <person name="Picardeau M."/>
        </authorList>
    </citation>
    <scope>NUCLEOTIDE SEQUENCE [LARGE SCALE GENOMIC DNA]</scope>
    <source>
        <strain evidence="3">201601955</strain>
    </source>
</reference>
<organism evidence="2 3">
    <name type="scientific">Leptospira vanthielii</name>
    <dbReference type="NCBI Taxonomy" id="293085"/>
    <lineage>
        <taxon>Bacteria</taxon>
        <taxon>Pseudomonadati</taxon>
        <taxon>Spirochaetota</taxon>
        <taxon>Spirochaetia</taxon>
        <taxon>Leptospirales</taxon>
        <taxon>Leptospiraceae</taxon>
        <taxon>Leptospira</taxon>
    </lineage>
</organism>
<gene>
    <name evidence="2" type="ORF">EHQ95_02600</name>
</gene>